<evidence type="ECO:0000259" key="9">
    <source>
        <dbReference type="Pfam" id="PF02771"/>
    </source>
</evidence>
<dbReference type="Pfam" id="PF02771">
    <property type="entry name" value="Acyl-CoA_dh_N"/>
    <property type="match status" value="1"/>
</dbReference>
<comment type="caution">
    <text evidence="10">The sequence shown here is derived from an EMBL/GenBank/DDBJ whole genome shotgun (WGS) entry which is preliminary data.</text>
</comment>
<evidence type="ECO:0000256" key="1">
    <source>
        <dbReference type="ARBA" id="ARBA00001974"/>
    </source>
</evidence>
<keyword evidence="3 6" id="KW-0285">Flavoprotein</keyword>
<dbReference type="InterPro" id="IPR050741">
    <property type="entry name" value="Acyl-CoA_dehydrogenase"/>
</dbReference>
<dbReference type="EMBL" id="JAEKNQ010000044">
    <property type="protein sequence ID" value="MBJ7603857.1"/>
    <property type="molecule type" value="Genomic_DNA"/>
</dbReference>
<accession>A0A934KHY9</accession>
<evidence type="ECO:0000256" key="2">
    <source>
        <dbReference type="ARBA" id="ARBA00009347"/>
    </source>
</evidence>
<dbReference type="Gene3D" id="1.20.140.10">
    <property type="entry name" value="Butyryl-CoA Dehydrogenase, subunit A, domain 3"/>
    <property type="match status" value="1"/>
</dbReference>
<dbReference type="PANTHER" id="PTHR48083">
    <property type="entry name" value="MEDIUM-CHAIN SPECIFIC ACYL-COA DEHYDROGENASE, MITOCHONDRIAL-RELATED"/>
    <property type="match status" value="1"/>
</dbReference>
<dbReference type="InterPro" id="IPR046373">
    <property type="entry name" value="Acyl-CoA_Oxase/DH_mid-dom_sf"/>
</dbReference>
<dbReference type="Gene3D" id="2.40.110.10">
    <property type="entry name" value="Butyryl-CoA Dehydrogenase, subunit A, domain 2"/>
    <property type="match status" value="1"/>
</dbReference>
<feature type="domain" description="Acyl-CoA oxidase/dehydrogenase middle" evidence="8">
    <location>
        <begin position="149"/>
        <end position="243"/>
    </location>
</feature>
<dbReference type="SUPFAM" id="SSF56645">
    <property type="entry name" value="Acyl-CoA dehydrogenase NM domain-like"/>
    <property type="match status" value="1"/>
</dbReference>
<evidence type="ECO:0000256" key="6">
    <source>
        <dbReference type="RuleBase" id="RU362125"/>
    </source>
</evidence>
<dbReference type="AlphaFoldDB" id="A0A934KHY9"/>
<keyword evidence="5 6" id="KW-0560">Oxidoreductase</keyword>
<evidence type="ECO:0000313" key="11">
    <source>
        <dbReference type="Proteomes" id="UP000620075"/>
    </source>
</evidence>
<organism evidence="10 11">
    <name type="scientific">Candidatus Dormiibacter inghamiae</name>
    <dbReference type="NCBI Taxonomy" id="3127013"/>
    <lineage>
        <taxon>Bacteria</taxon>
        <taxon>Bacillati</taxon>
        <taxon>Candidatus Dormiibacterota</taxon>
        <taxon>Candidatus Dormibacteria</taxon>
        <taxon>Candidatus Dormibacterales</taxon>
        <taxon>Candidatus Dormibacteraceae</taxon>
        <taxon>Candidatus Dormiibacter</taxon>
    </lineage>
</organism>
<dbReference type="Pfam" id="PF00441">
    <property type="entry name" value="Acyl-CoA_dh_1"/>
    <property type="match status" value="1"/>
</dbReference>
<evidence type="ECO:0000259" key="8">
    <source>
        <dbReference type="Pfam" id="PF02770"/>
    </source>
</evidence>
<evidence type="ECO:0000256" key="4">
    <source>
        <dbReference type="ARBA" id="ARBA00022827"/>
    </source>
</evidence>
<dbReference type="RefSeq" id="WP_338180549.1">
    <property type="nucleotide sequence ID" value="NZ_JAEKNQ010000044.1"/>
</dbReference>
<evidence type="ECO:0000259" key="7">
    <source>
        <dbReference type="Pfam" id="PF00441"/>
    </source>
</evidence>
<dbReference type="GO" id="GO:0003995">
    <property type="term" value="F:acyl-CoA dehydrogenase activity"/>
    <property type="evidence" value="ECO:0007669"/>
    <property type="project" value="TreeGrafter"/>
</dbReference>
<feature type="domain" description="Acyl-CoA dehydrogenase/oxidase C-terminal" evidence="7">
    <location>
        <begin position="255"/>
        <end position="411"/>
    </location>
</feature>
<feature type="domain" description="Acyl-CoA dehydrogenase/oxidase N-terminal" evidence="9">
    <location>
        <begin position="26"/>
        <end position="145"/>
    </location>
</feature>
<comment type="similarity">
    <text evidence="2 6">Belongs to the acyl-CoA dehydrogenase family.</text>
</comment>
<dbReference type="InterPro" id="IPR013786">
    <property type="entry name" value="AcylCoA_DH/ox_N"/>
</dbReference>
<evidence type="ECO:0000313" key="10">
    <source>
        <dbReference type="EMBL" id="MBJ7603857.1"/>
    </source>
</evidence>
<reference evidence="10 11" key="1">
    <citation type="submission" date="2020-10" db="EMBL/GenBank/DDBJ databases">
        <title>Ca. Dormibacterota MAGs.</title>
        <authorList>
            <person name="Montgomery K."/>
        </authorList>
    </citation>
    <scope>NUCLEOTIDE SEQUENCE [LARGE SCALE GENOMIC DNA]</scope>
    <source>
        <strain evidence="10">SC8811_S16_3</strain>
    </source>
</reference>
<dbReference type="GO" id="GO:0005737">
    <property type="term" value="C:cytoplasm"/>
    <property type="evidence" value="ECO:0007669"/>
    <property type="project" value="TreeGrafter"/>
</dbReference>
<protein>
    <submittedName>
        <fullName evidence="10">Acyl-CoA dehydrogenase family protein</fullName>
    </submittedName>
</protein>
<name>A0A934KHY9_9BACT</name>
<sequence>MAERSPGALCLDLPVPGHIRQQVVQLREFVEREIRPIEERYTSKLLDERDQLDASGKLIPEIQVAKEEIRRAAGAAGYHALQVPAELGGGGMSPSDLMYMQEEVYRDGLRLTKEVLPWTEGPSPLLYHLAPDLRERYLGRLMRGEVSACFAATEPNVGSDLTALETSAKRDGDGWVLTGHKAFITGAPFAQFALVVAQTSVGSGREGLAVFVVDADTRGYRVGRMATTMIEDGNTSELHLDHCRVPDSHRIGEVGQGLALAMLWINWARMRRGGMCSGLGQFCLEASLRYSSQRRAFGRPLRDLPAVGAMLSDMYVDLYRMRSTSIQCLGQIEQFQYSSLALPPAAIRATSVMKLANDEALFKIADTAIQIHGARGLTKSAQLEKIFRVARNLRIPAGTTEIQGWTIAKTLRALEI</sequence>
<dbReference type="GO" id="GO:0033539">
    <property type="term" value="P:fatty acid beta-oxidation using acyl-CoA dehydrogenase"/>
    <property type="evidence" value="ECO:0007669"/>
    <property type="project" value="TreeGrafter"/>
</dbReference>
<evidence type="ECO:0000256" key="3">
    <source>
        <dbReference type="ARBA" id="ARBA00022630"/>
    </source>
</evidence>
<dbReference type="CDD" id="cd00567">
    <property type="entry name" value="ACAD"/>
    <property type="match status" value="1"/>
</dbReference>
<dbReference type="FunFam" id="2.40.110.10:FF:000002">
    <property type="entry name" value="Acyl-CoA dehydrogenase fadE12"/>
    <property type="match status" value="1"/>
</dbReference>
<dbReference type="InterPro" id="IPR006091">
    <property type="entry name" value="Acyl-CoA_Oxase/DH_mid-dom"/>
</dbReference>
<proteinExistence type="inferred from homology"/>
<dbReference type="Proteomes" id="UP000620075">
    <property type="component" value="Unassembled WGS sequence"/>
</dbReference>
<keyword evidence="4 6" id="KW-0274">FAD</keyword>
<dbReference type="InterPro" id="IPR036250">
    <property type="entry name" value="AcylCo_DH-like_C"/>
</dbReference>
<dbReference type="InterPro" id="IPR037069">
    <property type="entry name" value="AcylCoA_DH/ox_N_sf"/>
</dbReference>
<dbReference type="GO" id="GO:0050660">
    <property type="term" value="F:flavin adenine dinucleotide binding"/>
    <property type="evidence" value="ECO:0007669"/>
    <property type="project" value="InterPro"/>
</dbReference>
<dbReference type="Gene3D" id="1.10.540.10">
    <property type="entry name" value="Acyl-CoA dehydrogenase/oxidase, N-terminal domain"/>
    <property type="match status" value="1"/>
</dbReference>
<dbReference type="InterPro" id="IPR009100">
    <property type="entry name" value="AcylCoA_DH/oxidase_NM_dom_sf"/>
</dbReference>
<evidence type="ECO:0000256" key="5">
    <source>
        <dbReference type="ARBA" id="ARBA00023002"/>
    </source>
</evidence>
<dbReference type="InterPro" id="IPR009075">
    <property type="entry name" value="AcylCo_DH/oxidase_C"/>
</dbReference>
<comment type="cofactor">
    <cofactor evidence="1 6">
        <name>FAD</name>
        <dbReference type="ChEBI" id="CHEBI:57692"/>
    </cofactor>
</comment>
<dbReference type="PANTHER" id="PTHR48083:SF2">
    <property type="entry name" value="MEDIUM-CHAIN SPECIFIC ACYL-COA DEHYDROGENASE, MITOCHONDRIAL"/>
    <property type="match status" value="1"/>
</dbReference>
<gene>
    <name evidence="10" type="ORF">JF888_11785</name>
</gene>
<dbReference type="Pfam" id="PF02770">
    <property type="entry name" value="Acyl-CoA_dh_M"/>
    <property type="match status" value="1"/>
</dbReference>
<dbReference type="SUPFAM" id="SSF47203">
    <property type="entry name" value="Acyl-CoA dehydrogenase C-terminal domain-like"/>
    <property type="match status" value="1"/>
</dbReference>